<keyword evidence="3" id="KW-1185">Reference proteome</keyword>
<comment type="caution">
    <text evidence="2">The sequence shown here is derived from an EMBL/GenBank/DDBJ whole genome shotgun (WGS) entry which is preliminary data.</text>
</comment>
<dbReference type="InterPro" id="IPR010982">
    <property type="entry name" value="Lambda_DNA-bd_dom_sf"/>
</dbReference>
<organism evidence="2 3">
    <name type="scientific">Endobacterium cereale</name>
    <dbReference type="NCBI Taxonomy" id="2663029"/>
    <lineage>
        <taxon>Bacteria</taxon>
        <taxon>Pseudomonadati</taxon>
        <taxon>Pseudomonadota</taxon>
        <taxon>Alphaproteobacteria</taxon>
        <taxon>Hyphomicrobiales</taxon>
        <taxon>Rhizobiaceae</taxon>
        <taxon>Endobacterium</taxon>
    </lineage>
</organism>
<dbReference type="RefSeq" id="WP_153352103.1">
    <property type="nucleotide sequence ID" value="NZ_WIXI01000022.1"/>
</dbReference>
<dbReference type="EMBL" id="WIXI01000022">
    <property type="protein sequence ID" value="MQY44531.1"/>
    <property type="molecule type" value="Genomic_DNA"/>
</dbReference>
<dbReference type="AlphaFoldDB" id="A0A6A8A6Q7"/>
<dbReference type="GO" id="GO:0003677">
    <property type="term" value="F:DNA binding"/>
    <property type="evidence" value="ECO:0007669"/>
    <property type="project" value="InterPro"/>
</dbReference>
<dbReference type="InterPro" id="IPR001387">
    <property type="entry name" value="Cro/C1-type_HTH"/>
</dbReference>
<gene>
    <name evidence="2" type="ORF">GAO09_00380</name>
</gene>
<accession>A0A6A8A6Q7</accession>
<sequence length="76" mass="8011">MDPVQLRMARAALKLGVRELAEIAGVATATIMRFEKEHGGLNSATVKKLKGALEEAGLEFIPTNGGGPGVRLREPA</sequence>
<reference evidence="2 3" key="1">
    <citation type="submission" date="2019-11" db="EMBL/GenBank/DDBJ databases">
        <title>Genome analysis of Rhizobacterium cereale a novel genus and species isolated from maize roots in North Spain.</title>
        <authorList>
            <person name="Menendez E."/>
            <person name="Flores-Felix J.D."/>
            <person name="Ramirez-Bahena M.-H."/>
            <person name="Igual J.M."/>
            <person name="Garcia-Fraile P."/>
            <person name="Peix A."/>
            <person name="Velazquez E."/>
        </authorList>
    </citation>
    <scope>NUCLEOTIDE SEQUENCE [LARGE SCALE GENOMIC DNA]</scope>
    <source>
        <strain evidence="2 3">RZME27</strain>
    </source>
</reference>
<name>A0A6A8A6Q7_9HYPH</name>
<evidence type="ECO:0000259" key="1">
    <source>
        <dbReference type="PROSITE" id="PS50943"/>
    </source>
</evidence>
<protein>
    <submittedName>
        <fullName evidence="2">Transcriptional regulator</fullName>
    </submittedName>
</protein>
<dbReference type="PROSITE" id="PS50943">
    <property type="entry name" value="HTH_CROC1"/>
    <property type="match status" value="1"/>
</dbReference>
<dbReference type="Gene3D" id="1.10.260.40">
    <property type="entry name" value="lambda repressor-like DNA-binding domains"/>
    <property type="match status" value="1"/>
</dbReference>
<evidence type="ECO:0000313" key="2">
    <source>
        <dbReference type="EMBL" id="MQY44531.1"/>
    </source>
</evidence>
<proteinExistence type="predicted"/>
<feature type="domain" description="HTH cro/C1-type" evidence="1">
    <location>
        <begin position="6"/>
        <end position="60"/>
    </location>
</feature>
<dbReference type="Proteomes" id="UP000435138">
    <property type="component" value="Unassembled WGS sequence"/>
</dbReference>
<evidence type="ECO:0000313" key="3">
    <source>
        <dbReference type="Proteomes" id="UP000435138"/>
    </source>
</evidence>
<dbReference type="CDD" id="cd00093">
    <property type="entry name" value="HTH_XRE"/>
    <property type="match status" value="1"/>
</dbReference>
<dbReference type="SUPFAM" id="SSF47413">
    <property type="entry name" value="lambda repressor-like DNA-binding domains"/>
    <property type="match status" value="1"/>
</dbReference>